<dbReference type="AlphaFoldDB" id="G5SMB5"/>
<gene>
    <name evidence="1" type="ORF">HMPREF9441_00489</name>
</gene>
<accession>G5SMB5</accession>
<dbReference type="RefSeq" id="WP_008617432.1">
    <property type="nucleotide sequence ID" value="NZ_JH376581.1"/>
</dbReference>
<comment type="caution">
    <text evidence="1">The sequence shown here is derived from an EMBL/GenBank/DDBJ whole genome shotgun (WGS) entry which is preliminary data.</text>
</comment>
<organism evidence="1 2">
    <name type="scientific">Paraprevotella clara YIT 11840</name>
    <dbReference type="NCBI Taxonomy" id="762968"/>
    <lineage>
        <taxon>Bacteria</taxon>
        <taxon>Pseudomonadati</taxon>
        <taxon>Bacteroidota</taxon>
        <taxon>Bacteroidia</taxon>
        <taxon>Bacteroidales</taxon>
        <taxon>Prevotellaceae</taxon>
        <taxon>Paraprevotella</taxon>
    </lineage>
</organism>
<protein>
    <submittedName>
        <fullName evidence="1">Uncharacterized protein</fullName>
    </submittedName>
</protein>
<dbReference type="EMBL" id="AFFY01000005">
    <property type="protein sequence ID" value="EHH01673.1"/>
    <property type="molecule type" value="Genomic_DNA"/>
</dbReference>
<dbReference type="Proteomes" id="UP000003598">
    <property type="component" value="Unassembled WGS sequence"/>
</dbReference>
<dbReference type="STRING" id="762968.HMPREF9441_00489"/>
<reference evidence="1 2" key="1">
    <citation type="submission" date="2011-03" db="EMBL/GenBank/DDBJ databases">
        <authorList>
            <person name="Weinstock G."/>
            <person name="Sodergren E."/>
            <person name="Clifton S."/>
            <person name="Fulton L."/>
            <person name="Fulton B."/>
            <person name="Courtney L."/>
            <person name="Fronick C."/>
            <person name="Harrison M."/>
            <person name="Strong C."/>
            <person name="Farmer C."/>
            <person name="Delahaunty K."/>
            <person name="Markovic C."/>
            <person name="Hall O."/>
            <person name="Minx P."/>
            <person name="Tomlinson C."/>
            <person name="Mitreva M."/>
            <person name="Hou S."/>
            <person name="Chen J."/>
            <person name="Wollam A."/>
            <person name="Pepin K.H."/>
            <person name="Johnson M."/>
            <person name="Bhonagiri V."/>
            <person name="Zhang X."/>
            <person name="Suruliraj S."/>
            <person name="Warren W."/>
            <person name="Chinwalla A."/>
            <person name="Mardis E.R."/>
            <person name="Wilson R.K."/>
        </authorList>
    </citation>
    <scope>NUCLEOTIDE SEQUENCE [LARGE SCALE GENOMIC DNA]</scope>
    <source>
        <strain evidence="1 2">YIT 11840</strain>
    </source>
</reference>
<sequence>MNIHYHHKPLAEMPPHLACFPSQGFSEKSLHLSGGMPTTYQIACYGMKDRKAIFQFPFIAESGKKSCTKRKFNLSRMIFQSQANVFQFCAKRNEAWLKDA</sequence>
<dbReference type="HOGENOM" id="CLU_2303186_0_0_10"/>
<evidence type="ECO:0000313" key="2">
    <source>
        <dbReference type="Proteomes" id="UP000003598"/>
    </source>
</evidence>
<keyword evidence="2" id="KW-1185">Reference proteome</keyword>
<proteinExistence type="predicted"/>
<name>G5SMB5_9BACT</name>
<dbReference type="GeneID" id="93556235"/>
<evidence type="ECO:0000313" key="1">
    <source>
        <dbReference type="EMBL" id="EHH01673.1"/>
    </source>
</evidence>